<dbReference type="Proteomes" id="UP000244722">
    <property type="component" value="Unassembled WGS sequence"/>
</dbReference>
<gene>
    <name evidence="1" type="ORF">B9Z19DRAFT_447619</name>
</gene>
<dbReference type="EMBL" id="NESQ01000003">
    <property type="protein sequence ID" value="PUU84185.1"/>
    <property type="molecule type" value="Genomic_DNA"/>
</dbReference>
<name>A0A2T7A8Z4_TUBBO</name>
<evidence type="ECO:0000313" key="1">
    <source>
        <dbReference type="EMBL" id="PUU84185.1"/>
    </source>
</evidence>
<reference evidence="1 2" key="1">
    <citation type="submission" date="2017-04" db="EMBL/GenBank/DDBJ databases">
        <title>Draft genome sequence of Tuber borchii Vittad., a whitish edible truffle.</title>
        <authorList>
            <consortium name="DOE Joint Genome Institute"/>
            <person name="Murat C."/>
            <person name="Kuo A."/>
            <person name="Barry K.W."/>
            <person name="Clum A."/>
            <person name="Dockter R.B."/>
            <person name="Fauchery L."/>
            <person name="Iotti M."/>
            <person name="Kohler A."/>
            <person name="Labutti K."/>
            <person name="Lindquist E.A."/>
            <person name="Lipzen A."/>
            <person name="Ohm R.A."/>
            <person name="Wang M."/>
            <person name="Grigoriev I.V."/>
            <person name="Zambonelli A."/>
            <person name="Martin F.M."/>
        </authorList>
    </citation>
    <scope>NUCLEOTIDE SEQUENCE [LARGE SCALE GENOMIC DNA]</scope>
    <source>
        <strain evidence="1 2">Tbo3840</strain>
    </source>
</reference>
<evidence type="ECO:0000313" key="2">
    <source>
        <dbReference type="Proteomes" id="UP000244722"/>
    </source>
</evidence>
<proteinExistence type="predicted"/>
<organism evidence="1 2">
    <name type="scientific">Tuber borchii</name>
    <name type="common">White truffle</name>
    <dbReference type="NCBI Taxonomy" id="42251"/>
    <lineage>
        <taxon>Eukaryota</taxon>
        <taxon>Fungi</taxon>
        <taxon>Dikarya</taxon>
        <taxon>Ascomycota</taxon>
        <taxon>Pezizomycotina</taxon>
        <taxon>Pezizomycetes</taxon>
        <taxon>Pezizales</taxon>
        <taxon>Tuberaceae</taxon>
        <taxon>Tuber</taxon>
    </lineage>
</organism>
<protein>
    <submittedName>
        <fullName evidence="1">Uncharacterized protein</fullName>
    </submittedName>
</protein>
<comment type="caution">
    <text evidence="1">The sequence shown here is derived from an EMBL/GenBank/DDBJ whole genome shotgun (WGS) entry which is preliminary data.</text>
</comment>
<dbReference type="AlphaFoldDB" id="A0A2T7A8Z4"/>
<accession>A0A2T7A8Z4</accession>
<sequence>MVQRSYSLIELPLIVNDMISSSGSGYEFRALESASMSRGGNTEEKPDSDLAGAYNGNRIFRYIFPITYKVPSISRPSQIVAILSMVSPSH</sequence>
<keyword evidence="2" id="KW-1185">Reference proteome</keyword>